<evidence type="ECO:0000256" key="2">
    <source>
        <dbReference type="ARBA" id="ARBA00022723"/>
    </source>
</evidence>
<sequence length="280" mass="30995">MSNVHAPRSVRLVGATPIHPSHRLSCHCGAVVLRLSLPEGIQDARRCDCSMCRRRGAIVASVPLDGITVEQGADVLREYRFNTHTARHFFCGVCGIYTHHQRRSNPQQYGYNVGCLEGVNPFELGDVPTNDGVLHPADRHTPWLHAARAELGVVPHGPGSCNPRITAYHHGTSIHGYDDKCNWCSTFVHWCLGQAGVQGTASALARSWLAWGEPLEAPRPGCITVLWREDPNSWQGHVGFYVRHDDEHVWLLGGNQQGTVREWAYPLSTVLGHRWPSSSA</sequence>
<reference evidence="5 6" key="1">
    <citation type="submission" date="2024-04" db="EMBL/GenBank/DDBJ databases">
        <title>Novel species of the genus Ideonella isolated from streams.</title>
        <authorList>
            <person name="Lu H."/>
        </authorList>
    </citation>
    <scope>NUCLEOTIDE SEQUENCE [LARGE SCALE GENOMIC DNA]</scope>
    <source>
        <strain evidence="5 6">LYT19W</strain>
    </source>
</reference>
<keyword evidence="3" id="KW-0862">Zinc</keyword>
<dbReference type="RefSeq" id="WP_341399935.1">
    <property type="nucleotide sequence ID" value="NZ_JBBUTI010000010.1"/>
</dbReference>
<protein>
    <submittedName>
        <fullName evidence="5">TIGR02594 family protein</fullName>
    </submittedName>
</protein>
<keyword evidence="6" id="KW-1185">Reference proteome</keyword>
<dbReference type="EMBL" id="JBBUTI010000010">
    <property type="protein sequence ID" value="MEK8047628.1"/>
    <property type="molecule type" value="Genomic_DNA"/>
</dbReference>
<dbReference type="InterPro" id="IPR013423">
    <property type="entry name" value="CHP02594"/>
</dbReference>
<dbReference type="Proteomes" id="UP001379945">
    <property type="component" value="Unassembled WGS sequence"/>
</dbReference>
<feature type="domain" description="CENP-V/GFA" evidence="4">
    <location>
        <begin position="22"/>
        <end position="138"/>
    </location>
</feature>
<evidence type="ECO:0000256" key="1">
    <source>
        <dbReference type="ARBA" id="ARBA00005495"/>
    </source>
</evidence>
<dbReference type="InterPro" id="IPR007921">
    <property type="entry name" value="CHAP_dom"/>
</dbReference>
<evidence type="ECO:0000313" key="5">
    <source>
        <dbReference type="EMBL" id="MEK8047628.1"/>
    </source>
</evidence>
<name>A0ABU9C795_9BURK</name>
<dbReference type="PANTHER" id="PTHR28620:SF1">
    <property type="entry name" value="CENP-V_GFA DOMAIN-CONTAINING PROTEIN"/>
    <property type="match status" value="1"/>
</dbReference>
<dbReference type="Gene3D" id="2.170.150.70">
    <property type="match status" value="1"/>
</dbReference>
<accession>A0ABU9C795</accession>
<organism evidence="5 6">
    <name type="scientific">Ideonella margarita</name>
    <dbReference type="NCBI Taxonomy" id="2984191"/>
    <lineage>
        <taxon>Bacteria</taxon>
        <taxon>Pseudomonadati</taxon>
        <taxon>Pseudomonadota</taxon>
        <taxon>Betaproteobacteria</taxon>
        <taxon>Burkholderiales</taxon>
        <taxon>Sphaerotilaceae</taxon>
        <taxon>Ideonella</taxon>
    </lineage>
</organism>
<evidence type="ECO:0000256" key="3">
    <source>
        <dbReference type="ARBA" id="ARBA00022833"/>
    </source>
</evidence>
<proteinExistence type="inferred from homology"/>
<dbReference type="NCBIfam" id="TIGR02594">
    <property type="entry name" value="TIGR02594 family protein"/>
    <property type="match status" value="1"/>
</dbReference>
<dbReference type="InterPro" id="IPR006913">
    <property type="entry name" value="CENP-V/GFA"/>
</dbReference>
<dbReference type="SUPFAM" id="SSF51316">
    <property type="entry name" value="Mss4-like"/>
    <property type="match status" value="1"/>
</dbReference>
<dbReference type="InterPro" id="IPR052355">
    <property type="entry name" value="CENP-V-like"/>
</dbReference>
<keyword evidence="2" id="KW-0479">Metal-binding</keyword>
<evidence type="ECO:0000313" key="6">
    <source>
        <dbReference type="Proteomes" id="UP001379945"/>
    </source>
</evidence>
<evidence type="ECO:0000259" key="4">
    <source>
        <dbReference type="PROSITE" id="PS51891"/>
    </source>
</evidence>
<dbReference type="InterPro" id="IPR011057">
    <property type="entry name" value="Mss4-like_sf"/>
</dbReference>
<dbReference type="PANTHER" id="PTHR28620">
    <property type="entry name" value="CENTROMERE PROTEIN V"/>
    <property type="match status" value="1"/>
</dbReference>
<dbReference type="Pfam" id="PF04828">
    <property type="entry name" value="GFA"/>
    <property type="match status" value="1"/>
</dbReference>
<comment type="caution">
    <text evidence="5">The sequence shown here is derived from an EMBL/GenBank/DDBJ whole genome shotgun (WGS) entry which is preliminary data.</text>
</comment>
<gene>
    <name evidence="5" type="ORF">AACH00_14800</name>
</gene>
<dbReference type="PROSITE" id="PS51891">
    <property type="entry name" value="CENP_V_GFA"/>
    <property type="match status" value="1"/>
</dbReference>
<dbReference type="Pfam" id="PF05257">
    <property type="entry name" value="CHAP"/>
    <property type="match status" value="1"/>
</dbReference>
<comment type="similarity">
    <text evidence="1">Belongs to the Gfa family.</text>
</comment>